<evidence type="ECO:0000313" key="2">
    <source>
        <dbReference type="Proteomes" id="UP000240357"/>
    </source>
</evidence>
<accession>A0A2T2YJA3</accession>
<comment type="caution">
    <text evidence="1">The sequence shown here is derived from an EMBL/GenBank/DDBJ whole genome shotgun (WGS) entry which is preliminary data.</text>
</comment>
<evidence type="ECO:0000313" key="1">
    <source>
        <dbReference type="EMBL" id="PSR55565.1"/>
    </source>
</evidence>
<sequence>MNTNSEYSYEELYMFYGQYDFFINLTFKYKSQAYNDYGSDLSGTIKYTLENRRALQEIISSDNFPKTNRPIYLNISRFSTLTETQARQLNEVGILPSDISYIFALDSTTKNNFTRRGKKLIPNTIRTPVYLSDSNPYSSRLDIIEMRLENGQKLFPEEENQYYGLGLVYIPNFASLEIHDKILDKETKEIKPAIRYYQLETLKYHGLLSEDENKELESLMLNRLKERQELLFKELNKSGVNNIQKTHPHILKQLIKICANYNGEPVIPFEFSIWLDLSSYLHIHIRHVEEFQIGKNNSIKTAFQYNLTDIRRVIMLVIRSVYKDIKQHFKESPTRHFFRNGKESIYYNGNYYQLDIEPSGRLAAFSPKKGV</sequence>
<protein>
    <submittedName>
        <fullName evidence="1">Uncharacterized protein</fullName>
    </submittedName>
</protein>
<dbReference type="EMBL" id="PYFT01000001">
    <property type="protein sequence ID" value="PSR55565.1"/>
    <property type="molecule type" value="Genomic_DNA"/>
</dbReference>
<dbReference type="OrthoDB" id="1394820at2"/>
<dbReference type="Proteomes" id="UP000240357">
    <property type="component" value="Unassembled WGS sequence"/>
</dbReference>
<gene>
    <name evidence="1" type="ORF">AHMF7605_19665</name>
</gene>
<organism evidence="1 2">
    <name type="scientific">Adhaeribacter arboris</name>
    <dbReference type="NCBI Taxonomy" id="2072846"/>
    <lineage>
        <taxon>Bacteria</taxon>
        <taxon>Pseudomonadati</taxon>
        <taxon>Bacteroidota</taxon>
        <taxon>Cytophagia</taxon>
        <taxon>Cytophagales</taxon>
        <taxon>Hymenobacteraceae</taxon>
        <taxon>Adhaeribacter</taxon>
    </lineage>
</organism>
<dbReference type="RefSeq" id="WP_106931745.1">
    <property type="nucleotide sequence ID" value="NZ_PYFT01000001.1"/>
</dbReference>
<keyword evidence="2" id="KW-1185">Reference proteome</keyword>
<dbReference type="AlphaFoldDB" id="A0A2T2YJA3"/>
<name>A0A2T2YJA3_9BACT</name>
<proteinExistence type="predicted"/>
<reference evidence="1 2" key="1">
    <citation type="submission" date="2018-03" db="EMBL/GenBank/DDBJ databases">
        <title>Adhaeribacter sp. HMF7605 Genome sequencing and assembly.</title>
        <authorList>
            <person name="Kang H."/>
            <person name="Kang J."/>
            <person name="Cha I."/>
            <person name="Kim H."/>
            <person name="Joh K."/>
        </authorList>
    </citation>
    <scope>NUCLEOTIDE SEQUENCE [LARGE SCALE GENOMIC DNA]</scope>
    <source>
        <strain evidence="1 2">HMF7605</strain>
    </source>
</reference>